<sequence length="315" mass="34301">MRGATHEQPQPQRRTQRPQPADPAAGSGVSEHCLLQRIGARRGAAEAPTLQRQCGPPGGECAPCSPASAAGCRGIRRAQRWRTGVRQQRCRRYQFALASCPAASTRGARGERVERGLAAGGAAPHAGAEPWYSAPLPPECTRDSGAMWCRGHMGLQLVARSSHLGTAALHMQRYLHLAARPSAHAAEQRHAEQSLVTKRWPRDGLLRAPSGLASLVVRCWPCPHAAWRGDPAQGSNAGSEAAGADLMRIRRRRSKRCRLRAQSRQSAEKARRRATASVAERGEEGGEGVCGCPIRRLLACPARRPRHENSRRRRR</sequence>
<name>A0A316ZC40_9BASI</name>
<reference evidence="2 3" key="1">
    <citation type="journal article" date="2018" name="Mol. Biol. Evol.">
        <title>Broad Genomic Sampling Reveals a Smut Pathogenic Ancestry of the Fungal Clade Ustilaginomycotina.</title>
        <authorList>
            <person name="Kijpornyongpan T."/>
            <person name="Mondo S.J."/>
            <person name="Barry K."/>
            <person name="Sandor L."/>
            <person name="Lee J."/>
            <person name="Lipzen A."/>
            <person name="Pangilinan J."/>
            <person name="LaButti K."/>
            <person name="Hainaut M."/>
            <person name="Henrissat B."/>
            <person name="Grigoriev I.V."/>
            <person name="Spatafora J.W."/>
            <person name="Aime M.C."/>
        </authorList>
    </citation>
    <scope>NUCLEOTIDE SEQUENCE [LARGE SCALE GENOMIC DNA]</scope>
    <source>
        <strain evidence="2 3">MCA 4186</strain>
    </source>
</reference>
<evidence type="ECO:0000313" key="3">
    <source>
        <dbReference type="Proteomes" id="UP000245946"/>
    </source>
</evidence>
<protein>
    <submittedName>
        <fullName evidence="2">Uncharacterized protein</fullName>
    </submittedName>
</protein>
<feature type="compositionally biased region" description="Low complexity" evidence="1">
    <location>
        <begin position="8"/>
        <end position="25"/>
    </location>
</feature>
<organism evidence="2 3">
    <name type="scientific">Tilletiopsis washingtonensis</name>
    <dbReference type="NCBI Taxonomy" id="58919"/>
    <lineage>
        <taxon>Eukaryota</taxon>
        <taxon>Fungi</taxon>
        <taxon>Dikarya</taxon>
        <taxon>Basidiomycota</taxon>
        <taxon>Ustilaginomycotina</taxon>
        <taxon>Exobasidiomycetes</taxon>
        <taxon>Entylomatales</taxon>
        <taxon>Entylomatales incertae sedis</taxon>
        <taxon>Tilletiopsis</taxon>
    </lineage>
</organism>
<dbReference type="RefSeq" id="XP_025598124.1">
    <property type="nucleotide sequence ID" value="XM_025739974.1"/>
</dbReference>
<dbReference type="GeneID" id="37267520"/>
<dbReference type="EMBL" id="KZ819293">
    <property type="protein sequence ID" value="PWN97845.1"/>
    <property type="molecule type" value="Genomic_DNA"/>
</dbReference>
<keyword evidence="3" id="KW-1185">Reference proteome</keyword>
<accession>A0A316ZC40</accession>
<gene>
    <name evidence="2" type="ORF">FA09DRAFT_29128</name>
</gene>
<dbReference type="Proteomes" id="UP000245946">
    <property type="component" value="Unassembled WGS sequence"/>
</dbReference>
<proteinExistence type="predicted"/>
<feature type="region of interest" description="Disordered" evidence="1">
    <location>
        <begin position="254"/>
        <end position="287"/>
    </location>
</feature>
<feature type="region of interest" description="Disordered" evidence="1">
    <location>
        <begin position="1"/>
        <end position="29"/>
    </location>
</feature>
<dbReference type="AlphaFoldDB" id="A0A316ZC40"/>
<evidence type="ECO:0000256" key="1">
    <source>
        <dbReference type="SAM" id="MobiDB-lite"/>
    </source>
</evidence>
<evidence type="ECO:0000313" key="2">
    <source>
        <dbReference type="EMBL" id="PWN97845.1"/>
    </source>
</evidence>